<proteinExistence type="predicted"/>
<sequence length="134" mass="15462">MTSLIAQEIRLSKRHEEIISQRLMLLQQMQNKLEGQNKEKVSQIQAAEVAFERNHSLLKDIEAAERSLKTRIHPLLPPEVVSLETLYWASVEECIPKWEQFLLGKSPYPIVAVNQNEAENQNETESAVQKEAQR</sequence>
<name>A0ABM3Y3A7_ERIEU</name>
<evidence type="ECO:0000313" key="2">
    <source>
        <dbReference type="RefSeq" id="XP_060055553.1"/>
    </source>
</evidence>
<organism evidence="1 2">
    <name type="scientific">Erinaceus europaeus</name>
    <name type="common">Western European hedgehog</name>
    <dbReference type="NCBI Taxonomy" id="9365"/>
    <lineage>
        <taxon>Eukaryota</taxon>
        <taxon>Metazoa</taxon>
        <taxon>Chordata</taxon>
        <taxon>Craniata</taxon>
        <taxon>Vertebrata</taxon>
        <taxon>Euteleostomi</taxon>
        <taxon>Mammalia</taxon>
        <taxon>Eutheria</taxon>
        <taxon>Laurasiatheria</taxon>
        <taxon>Eulipotyphla</taxon>
        <taxon>Erinaceidae</taxon>
        <taxon>Erinaceinae</taxon>
        <taxon>Erinaceus</taxon>
    </lineage>
</organism>
<dbReference type="Pfam" id="PF15134">
    <property type="entry name" value="CEP15-like"/>
    <property type="match status" value="1"/>
</dbReference>
<evidence type="ECO:0000313" key="1">
    <source>
        <dbReference type="Proteomes" id="UP001652624"/>
    </source>
</evidence>
<dbReference type="Proteomes" id="UP001652624">
    <property type="component" value="Chromosome 10"/>
</dbReference>
<dbReference type="InterPro" id="IPR028006">
    <property type="entry name" value="CEP15-like"/>
</dbReference>
<reference evidence="2" key="1">
    <citation type="submission" date="2025-08" db="UniProtKB">
        <authorList>
            <consortium name="RefSeq"/>
        </authorList>
    </citation>
    <scope>IDENTIFICATION</scope>
</reference>
<dbReference type="GeneID" id="103121095"/>
<dbReference type="RefSeq" id="XP_060055553.1">
    <property type="nucleotide sequence ID" value="XM_060199570.1"/>
</dbReference>
<accession>A0ABM3Y3A7</accession>
<keyword evidence="1" id="KW-1185">Reference proteome</keyword>
<dbReference type="PANTHER" id="PTHR14286:SF2">
    <property type="entry name" value="CENTROSOMAL PROTEIN 15 KDA"/>
    <property type="match status" value="1"/>
</dbReference>
<gene>
    <name evidence="2" type="primary">LOC103121095</name>
</gene>
<dbReference type="PANTHER" id="PTHR14286">
    <property type="entry name" value="GENE, 49355-RELATED"/>
    <property type="match status" value="1"/>
</dbReference>
<protein>
    <submittedName>
        <fullName evidence="2">Centrosomal protein 15 kDa-like</fullName>
    </submittedName>
</protein>